<dbReference type="CDD" id="cd23509">
    <property type="entry name" value="Gnk2-like"/>
    <property type="match status" value="2"/>
</dbReference>
<dbReference type="FunFam" id="3.30.430.20:FF:000009">
    <property type="entry name" value="Cysteine-rich receptor-like protein kinase 28"/>
    <property type="match status" value="1"/>
</dbReference>
<dbReference type="OrthoDB" id="1365902at2759"/>
<keyword evidence="12" id="KW-0675">Receptor</keyword>
<dbReference type="InterPro" id="IPR021820">
    <property type="entry name" value="S-locus_recpt_kinase_C"/>
</dbReference>
<sequence>MIGTQGKVRSICFSFLLLLSFRSFSTKAKAQSSLGSNCENTTQQTLSSAYQTNLDRILTWMSSDAATSNGYNHNTIGTNSSVYGLYDCGGDVAGYFCQFCIATAVKEAPQLCSNRLSAVVWNDYCVIRYSNEDFFGKAITYPIWHTPGTKNISNTVEIQRGEDFWRSMIRKATNETNQLYYKDGFNLSATESRYGVVQCTRDLTNEGCRQCLEDILAEVPKCCEQKIAYMVWTGSCLMKYDDYMFYLLANQTPSAPAPNPQTDKQGVNNRTRILIIIISLIGAIIVLCFSLYCFWYRKRMRKANYKEKTRDGVREEELPLPSFHKIQSEETWSTDLPRIPFVTILQSTDNFSEASKLGEGGFGPVYKGNLPDGRQIAVKRLSKFSGQGSEEFNNEVMFIAKLRHRNLVRLLACCLEENEKILVYEYLPNKSLDFHLFDVEKRKQFDWKLRLSIIHGIARGILYLHEDSQLRLIHRDLKASNVLLDRDMNPKISDFGLARAFEVGQNQANTKRVMGTYGYMAPEYAMGGLFSVKSDVFSFGVLVLEIICGRKNGGFYLSDSQNLLVYAWRTWNEGKCLELMDPMLEKSFMRNEVERCIEIGLLCVQEDARDRPTISDVVVMLASDTVVVPKPKHPAFSIGRMASEDISTSKSSKNLSINDITSSITLPR</sequence>
<organism evidence="20 21">
    <name type="scientific">Vigna angularis var. angularis</name>
    <dbReference type="NCBI Taxonomy" id="157739"/>
    <lineage>
        <taxon>Eukaryota</taxon>
        <taxon>Viridiplantae</taxon>
        <taxon>Streptophyta</taxon>
        <taxon>Embryophyta</taxon>
        <taxon>Tracheophyta</taxon>
        <taxon>Spermatophyta</taxon>
        <taxon>Magnoliopsida</taxon>
        <taxon>eudicotyledons</taxon>
        <taxon>Gunneridae</taxon>
        <taxon>Pentapetalae</taxon>
        <taxon>rosids</taxon>
        <taxon>fabids</taxon>
        <taxon>Fabales</taxon>
        <taxon>Fabaceae</taxon>
        <taxon>Papilionoideae</taxon>
        <taxon>50 kb inversion clade</taxon>
        <taxon>NPAAA clade</taxon>
        <taxon>indigoferoid/millettioid clade</taxon>
        <taxon>Phaseoleae</taxon>
        <taxon>Vigna</taxon>
    </lineage>
</organism>
<evidence type="ECO:0000256" key="5">
    <source>
        <dbReference type="ARBA" id="ARBA00022729"/>
    </source>
</evidence>
<evidence type="ECO:0000256" key="9">
    <source>
        <dbReference type="ARBA" id="ARBA00022840"/>
    </source>
</evidence>
<evidence type="ECO:0000256" key="7">
    <source>
        <dbReference type="ARBA" id="ARBA00022741"/>
    </source>
</evidence>
<dbReference type="Gene3D" id="1.10.510.10">
    <property type="entry name" value="Transferase(Phosphotransferase) domain 1"/>
    <property type="match status" value="1"/>
</dbReference>
<feature type="transmembrane region" description="Helical" evidence="16">
    <location>
        <begin position="273"/>
        <end position="296"/>
    </location>
</feature>
<dbReference type="AlphaFoldDB" id="A0A0S3S960"/>
<keyword evidence="5 17" id="KW-0732">Signal</keyword>
<evidence type="ECO:0000256" key="1">
    <source>
        <dbReference type="ARBA" id="ARBA00004167"/>
    </source>
</evidence>
<dbReference type="Gene3D" id="3.30.200.20">
    <property type="entry name" value="Phosphorylase Kinase, domain 1"/>
    <property type="match status" value="1"/>
</dbReference>
<evidence type="ECO:0000313" key="21">
    <source>
        <dbReference type="Proteomes" id="UP000291084"/>
    </source>
</evidence>
<dbReference type="Pfam" id="PF01657">
    <property type="entry name" value="Stress-antifung"/>
    <property type="match status" value="2"/>
</dbReference>
<accession>A0A0S3S960</accession>
<feature type="signal peptide" evidence="17">
    <location>
        <begin position="1"/>
        <end position="30"/>
    </location>
</feature>
<evidence type="ECO:0000256" key="14">
    <source>
        <dbReference type="ARBA" id="ARBA00047558"/>
    </source>
</evidence>
<dbReference type="FunFam" id="3.30.200.20:FF:000142">
    <property type="entry name" value="Cysteine-rich receptor-like protein kinase 10"/>
    <property type="match status" value="1"/>
</dbReference>
<protein>
    <recommendedName>
        <fullName evidence="22">Cysteine-rich receptor-like protein kinase 10</fullName>
    </recommendedName>
</protein>
<keyword evidence="13" id="KW-0325">Glycoprotein</keyword>
<feature type="domain" description="Gnk2-homologous" evidence="19">
    <location>
        <begin position="32"/>
        <end position="134"/>
    </location>
</feature>
<keyword evidence="6" id="KW-0677">Repeat</keyword>
<dbReference type="GO" id="GO:0006950">
    <property type="term" value="P:response to stress"/>
    <property type="evidence" value="ECO:0007669"/>
    <property type="project" value="UniProtKB-ARBA"/>
</dbReference>
<dbReference type="InterPro" id="IPR002902">
    <property type="entry name" value="GNK2"/>
</dbReference>
<dbReference type="Proteomes" id="UP000291084">
    <property type="component" value="Chromosome 6"/>
</dbReference>
<keyword evidence="3" id="KW-0808">Transferase</keyword>
<evidence type="ECO:0000256" key="4">
    <source>
        <dbReference type="ARBA" id="ARBA00022692"/>
    </source>
</evidence>
<comment type="subcellular location">
    <subcellularLocation>
        <location evidence="1">Membrane</location>
        <topology evidence="1">Single-pass membrane protein</topology>
    </subcellularLocation>
</comment>
<keyword evidence="2" id="KW-0723">Serine/threonine-protein kinase</keyword>
<dbReference type="PANTHER" id="PTHR27002">
    <property type="entry name" value="RECEPTOR-LIKE SERINE/THREONINE-PROTEIN KINASE SD1-8"/>
    <property type="match status" value="1"/>
</dbReference>
<evidence type="ECO:0000256" key="3">
    <source>
        <dbReference type="ARBA" id="ARBA00022679"/>
    </source>
</evidence>
<keyword evidence="7" id="KW-0547">Nucleotide-binding</keyword>
<dbReference type="GO" id="GO:0005886">
    <property type="term" value="C:plasma membrane"/>
    <property type="evidence" value="ECO:0007669"/>
    <property type="project" value="TreeGrafter"/>
</dbReference>
<dbReference type="InterPro" id="IPR008271">
    <property type="entry name" value="Ser/Thr_kinase_AS"/>
</dbReference>
<dbReference type="InterPro" id="IPR011009">
    <property type="entry name" value="Kinase-like_dom_sf"/>
</dbReference>
<keyword evidence="4 16" id="KW-0812">Transmembrane</keyword>
<keyword evidence="9" id="KW-0067">ATP-binding</keyword>
<evidence type="ECO:0000259" key="19">
    <source>
        <dbReference type="PROSITE" id="PS51473"/>
    </source>
</evidence>
<dbReference type="InterPro" id="IPR000719">
    <property type="entry name" value="Prot_kinase_dom"/>
</dbReference>
<evidence type="ECO:0000256" key="10">
    <source>
        <dbReference type="ARBA" id="ARBA00022989"/>
    </source>
</evidence>
<keyword evidence="8" id="KW-0418">Kinase</keyword>
<dbReference type="SMART" id="SM00220">
    <property type="entry name" value="S_TKc"/>
    <property type="match status" value="1"/>
</dbReference>
<dbReference type="Pfam" id="PF07714">
    <property type="entry name" value="PK_Tyr_Ser-Thr"/>
    <property type="match status" value="1"/>
</dbReference>
<evidence type="ECO:0000256" key="15">
    <source>
        <dbReference type="ARBA" id="ARBA00047951"/>
    </source>
</evidence>
<gene>
    <name evidence="20" type="primary">Vigan.06G032200</name>
    <name evidence="20" type="ORF">VIGAN_06032200</name>
</gene>
<reference evidence="20 21" key="1">
    <citation type="journal article" date="2015" name="Sci. Rep.">
        <title>The power of single molecule real-time sequencing technology in the de novo assembly of a eukaryotic genome.</title>
        <authorList>
            <person name="Sakai H."/>
            <person name="Naito K."/>
            <person name="Ogiso-Tanaka E."/>
            <person name="Takahashi Y."/>
            <person name="Iseki K."/>
            <person name="Muto C."/>
            <person name="Satou K."/>
            <person name="Teruya K."/>
            <person name="Shiroma A."/>
            <person name="Shimoji M."/>
            <person name="Hirano T."/>
            <person name="Itoh T."/>
            <person name="Kaga A."/>
            <person name="Tomooka N."/>
        </authorList>
    </citation>
    <scope>NUCLEOTIDE SEQUENCE [LARGE SCALE GENOMIC DNA]</scope>
    <source>
        <strain evidence="21">cv. Shumari</strain>
    </source>
</reference>
<dbReference type="Gene3D" id="3.30.430.20">
    <property type="entry name" value="Gnk2 domain, C-X8-C-X2-C motif"/>
    <property type="match status" value="2"/>
</dbReference>
<evidence type="ECO:0000256" key="8">
    <source>
        <dbReference type="ARBA" id="ARBA00022777"/>
    </source>
</evidence>
<feature type="chain" id="PRO_5006618029" description="Cysteine-rich receptor-like protein kinase 10" evidence="17">
    <location>
        <begin position="31"/>
        <end position="668"/>
    </location>
</feature>
<keyword evidence="10 16" id="KW-1133">Transmembrane helix</keyword>
<evidence type="ECO:0000256" key="12">
    <source>
        <dbReference type="ARBA" id="ARBA00023170"/>
    </source>
</evidence>
<dbReference type="PROSITE" id="PS00108">
    <property type="entry name" value="PROTEIN_KINASE_ST"/>
    <property type="match status" value="1"/>
</dbReference>
<evidence type="ECO:0008006" key="22">
    <source>
        <dbReference type="Google" id="ProtNLM"/>
    </source>
</evidence>
<evidence type="ECO:0000256" key="11">
    <source>
        <dbReference type="ARBA" id="ARBA00023136"/>
    </source>
</evidence>
<feature type="domain" description="Gnk2-homologous" evidence="19">
    <location>
        <begin position="140"/>
        <end position="245"/>
    </location>
</feature>
<name>A0A0S3S960_PHAAN</name>
<feature type="domain" description="Protein kinase" evidence="18">
    <location>
        <begin position="351"/>
        <end position="636"/>
    </location>
</feature>
<evidence type="ECO:0000256" key="13">
    <source>
        <dbReference type="ARBA" id="ARBA00023180"/>
    </source>
</evidence>
<comment type="catalytic activity">
    <reaction evidence="14">
        <text>L-seryl-[protein] + ATP = O-phospho-L-seryl-[protein] + ADP + H(+)</text>
        <dbReference type="Rhea" id="RHEA:17989"/>
        <dbReference type="Rhea" id="RHEA-COMP:9863"/>
        <dbReference type="Rhea" id="RHEA-COMP:11604"/>
        <dbReference type="ChEBI" id="CHEBI:15378"/>
        <dbReference type="ChEBI" id="CHEBI:29999"/>
        <dbReference type="ChEBI" id="CHEBI:30616"/>
        <dbReference type="ChEBI" id="CHEBI:83421"/>
        <dbReference type="ChEBI" id="CHEBI:456216"/>
    </reaction>
</comment>
<dbReference type="InterPro" id="IPR038408">
    <property type="entry name" value="GNK2_sf"/>
</dbReference>
<evidence type="ECO:0000256" key="17">
    <source>
        <dbReference type="SAM" id="SignalP"/>
    </source>
</evidence>
<keyword evidence="11 16" id="KW-0472">Membrane</keyword>
<dbReference type="FunFam" id="1.10.510.10:FF:000129">
    <property type="entry name" value="cysteine-rich receptor-like protein kinase 10"/>
    <property type="match status" value="1"/>
</dbReference>
<evidence type="ECO:0000313" key="20">
    <source>
        <dbReference type="EMBL" id="BAT89377.1"/>
    </source>
</evidence>
<evidence type="ECO:0000259" key="18">
    <source>
        <dbReference type="PROSITE" id="PS50011"/>
    </source>
</evidence>
<dbReference type="Pfam" id="PF11883">
    <property type="entry name" value="DUF3403"/>
    <property type="match status" value="1"/>
</dbReference>
<proteinExistence type="predicted"/>
<comment type="catalytic activity">
    <reaction evidence="15">
        <text>L-threonyl-[protein] + ATP = O-phospho-L-threonyl-[protein] + ADP + H(+)</text>
        <dbReference type="Rhea" id="RHEA:46608"/>
        <dbReference type="Rhea" id="RHEA-COMP:11060"/>
        <dbReference type="Rhea" id="RHEA-COMP:11605"/>
        <dbReference type="ChEBI" id="CHEBI:15378"/>
        <dbReference type="ChEBI" id="CHEBI:30013"/>
        <dbReference type="ChEBI" id="CHEBI:30616"/>
        <dbReference type="ChEBI" id="CHEBI:61977"/>
        <dbReference type="ChEBI" id="CHEBI:456216"/>
    </reaction>
</comment>
<dbReference type="PROSITE" id="PS51473">
    <property type="entry name" value="GNK2"/>
    <property type="match status" value="2"/>
</dbReference>
<dbReference type="EMBL" id="AP015039">
    <property type="protein sequence ID" value="BAT89377.1"/>
    <property type="molecule type" value="Genomic_DNA"/>
</dbReference>
<dbReference type="InterPro" id="IPR001245">
    <property type="entry name" value="Ser-Thr/Tyr_kinase_cat_dom"/>
</dbReference>
<dbReference type="GO" id="GO:0005524">
    <property type="term" value="F:ATP binding"/>
    <property type="evidence" value="ECO:0007669"/>
    <property type="project" value="UniProtKB-KW"/>
</dbReference>
<dbReference type="GO" id="GO:0004674">
    <property type="term" value="F:protein serine/threonine kinase activity"/>
    <property type="evidence" value="ECO:0007669"/>
    <property type="project" value="UniProtKB-KW"/>
</dbReference>
<evidence type="ECO:0000256" key="6">
    <source>
        <dbReference type="ARBA" id="ARBA00022737"/>
    </source>
</evidence>
<dbReference type="CDD" id="cd14066">
    <property type="entry name" value="STKc_IRAK"/>
    <property type="match status" value="1"/>
</dbReference>
<evidence type="ECO:0000256" key="2">
    <source>
        <dbReference type="ARBA" id="ARBA00022527"/>
    </source>
</evidence>
<dbReference type="PROSITE" id="PS50011">
    <property type="entry name" value="PROTEIN_KINASE_DOM"/>
    <property type="match status" value="1"/>
</dbReference>
<dbReference type="PANTHER" id="PTHR27002:SF970">
    <property type="entry name" value="CYSTEINE-RICH RECEPTOR-LIKE KINASE"/>
    <property type="match status" value="1"/>
</dbReference>
<keyword evidence="21" id="KW-1185">Reference proteome</keyword>
<dbReference type="SUPFAM" id="SSF56112">
    <property type="entry name" value="Protein kinase-like (PK-like)"/>
    <property type="match status" value="1"/>
</dbReference>
<evidence type="ECO:0000256" key="16">
    <source>
        <dbReference type="SAM" id="Phobius"/>
    </source>
</evidence>